<protein>
    <submittedName>
        <fullName evidence="2">Uncharacterized protein</fullName>
    </submittedName>
</protein>
<sequence length="591" mass="64944">MDAADLHFCCKTFGHLGGPPRLEPTNTMTTTTIMPARPQIGTTLANLQQQLLAHVNDPSVGAQEPVAANQARARIFNGFYVLRLSSEREDPAWMIPSVASEDIAAEGDAGADAEADEPRFKLLSREMTIRAAFGCSYVASWALKCRRHGCVWMVQVWRLQRAGEMKRQKEQDRVATENGREQGPHMQGRGDAAHVPGYQDAEDMDMDLDTPRQLPYPVSSFESTPSAPVPAATPASDLIRPPPTGLPHHTQRPPFSESASNSPRVNHAPRQEPWLANDFNTGFPDAGLTTAQDNYRGGNESGNAVNSNDPFFGASDPLFFDSADLDLFSGAEDDDDDFEGEDTIEPRQSQLSGISSSNSINTSRGFSSPPSVDATNATSSFGTEESRGPSPPHNGTRVSTLQDSTLNQPTIFLPRPSLQRLHANNANSEYNRTCWHEDDSVAESSRYRPQPLFPDILQPVRVPVYCCEEQRFRSHILSSESSSLLNRIVNSLIRTPDCTPIYHYRSIPPHVQQIPALEILNSPGIQVVEVLPLYRTIHVVGVFRYVAAAGSWVEVTGLIGAEVDLMRMRGRAMFACARHRTLEFGILGARG</sequence>
<keyword evidence="3" id="KW-1185">Reference proteome</keyword>
<feature type="compositionally biased region" description="Polar residues" evidence="1">
    <location>
        <begin position="396"/>
        <end position="405"/>
    </location>
</feature>
<evidence type="ECO:0000313" key="2">
    <source>
        <dbReference type="EMBL" id="KAL3417958.1"/>
    </source>
</evidence>
<proteinExistence type="predicted"/>
<feature type="region of interest" description="Disordered" evidence="1">
    <location>
        <begin position="163"/>
        <end position="309"/>
    </location>
</feature>
<feature type="compositionally biased region" description="Acidic residues" evidence="1">
    <location>
        <begin position="331"/>
        <end position="343"/>
    </location>
</feature>
<dbReference type="Proteomes" id="UP001629113">
    <property type="component" value="Unassembled WGS sequence"/>
</dbReference>
<feature type="region of interest" description="Disordered" evidence="1">
    <location>
        <begin position="327"/>
        <end position="405"/>
    </location>
</feature>
<gene>
    <name evidence="2" type="ORF">PVAG01_10968</name>
</gene>
<reference evidence="2 3" key="1">
    <citation type="submission" date="2024-06" db="EMBL/GenBank/DDBJ databases">
        <title>Complete genome of Phlyctema vagabunda strain 19-DSS-EL-015.</title>
        <authorList>
            <person name="Fiorenzani C."/>
        </authorList>
    </citation>
    <scope>NUCLEOTIDE SEQUENCE [LARGE SCALE GENOMIC DNA]</scope>
    <source>
        <strain evidence="2 3">19-DSS-EL-015</strain>
    </source>
</reference>
<accession>A0ABR4P3R5</accession>
<feature type="compositionally biased region" description="Basic and acidic residues" evidence="1">
    <location>
        <begin position="163"/>
        <end position="183"/>
    </location>
</feature>
<comment type="caution">
    <text evidence="2">The sequence shown here is derived from an EMBL/GenBank/DDBJ whole genome shotgun (WGS) entry which is preliminary data.</text>
</comment>
<evidence type="ECO:0000256" key="1">
    <source>
        <dbReference type="SAM" id="MobiDB-lite"/>
    </source>
</evidence>
<organism evidence="2 3">
    <name type="scientific">Phlyctema vagabunda</name>
    <dbReference type="NCBI Taxonomy" id="108571"/>
    <lineage>
        <taxon>Eukaryota</taxon>
        <taxon>Fungi</taxon>
        <taxon>Dikarya</taxon>
        <taxon>Ascomycota</taxon>
        <taxon>Pezizomycotina</taxon>
        <taxon>Leotiomycetes</taxon>
        <taxon>Helotiales</taxon>
        <taxon>Dermateaceae</taxon>
        <taxon>Phlyctema</taxon>
    </lineage>
</organism>
<name>A0ABR4P3R5_9HELO</name>
<feature type="compositionally biased region" description="Polar residues" evidence="1">
    <location>
        <begin position="369"/>
        <end position="383"/>
    </location>
</feature>
<dbReference type="EMBL" id="JBFCZG010000010">
    <property type="protein sequence ID" value="KAL3417958.1"/>
    <property type="molecule type" value="Genomic_DNA"/>
</dbReference>
<feature type="compositionally biased region" description="Low complexity" evidence="1">
    <location>
        <begin position="223"/>
        <end position="236"/>
    </location>
</feature>
<feature type="compositionally biased region" description="Low complexity" evidence="1">
    <location>
        <begin position="347"/>
        <end position="368"/>
    </location>
</feature>
<evidence type="ECO:0000313" key="3">
    <source>
        <dbReference type="Proteomes" id="UP001629113"/>
    </source>
</evidence>